<evidence type="ECO:0000313" key="5">
    <source>
        <dbReference type="Proteomes" id="UP000008141"/>
    </source>
</evidence>
<dbReference type="STRING" id="554065.E1ZSP2"/>
<sequence>MKRGREESELDIWLADHPVMVMDDAVAFLAKARARYRDRPQVYRRFLDAMQRYGGGALDVAALRAAVQALFAGHPALLKDFDAFVPRVASAGDAWAAHAAAGLGTATAADAAVAAVWMAQAVAGGQP</sequence>
<proteinExistence type="predicted"/>
<dbReference type="GO" id="GO:0005634">
    <property type="term" value="C:nucleus"/>
    <property type="evidence" value="ECO:0007669"/>
    <property type="project" value="UniProtKB-SubCell"/>
</dbReference>
<dbReference type="InterPro" id="IPR036600">
    <property type="entry name" value="PAH_sf"/>
</dbReference>
<dbReference type="Proteomes" id="UP000008141">
    <property type="component" value="Unassembled WGS sequence"/>
</dbReference>
<comment type="subcellular location">
    <subcellularLocation>
        <location evidence="1 3">Nucleus</location>
    </subcellularLocation>
</comment>
<dbReference type="EMBL" id="GL433867">
    <property type="protein sequence ID" value="EFN51139.1"/>
    <property type="molecule type" value="Genomic_DNA"/>
</dbReference>
<dbReference type="KEGG" id="cvr:CHLNCDRAFT_141347"/>
<evidence type="ECO:0000256" key="3">
    <source>
        <dbReference type="PROSITE-ProRule" id="PRU00810"/>
    </source>
</evidence>
<reference evidence="4 5" key="1">
    <citation type="journal article" date="2010" name="Plant Cell">
        <title>The Chlorella variabilis NC64A genome reveals adaptation to photosymbiosis, coevolution with viruses, and cryptic sex.</title>
        <authorList>
            <person name="Blanc G."/>
            <person name="Duncan G."/>
            <person name="Agarkova I."/>
            <person name="Borodovsky M."/>
            <person name="Gurnon J."/>
            <person name="Kuo A."/>
            <person name="Lindquist E."/>
            <person name="Lucas S."/>
            <person name="Pangilinan J."/>
            <person name="Polle J."/>
            <person name="Salamov A."/>
            <person name="Terry A."/>
            <person name="Yamada T."/>
            <person name="Dunigan D.D."/>
            <person name="Grigoriev I.V."/>
            <person name="Claverie J.M."/>
            <person name="Van Etten J.L."/>
        </authorList>
    </citation>
    <scope>NUCLEOTIDE SEQUENCE [LARGE SCALE GENOMIC DNA]</scope>
    <source>
        <strain evidence="4 5">NC64A</strain>
    </source>
</reference>
<evidence type="ECO:0000313" key="4">
    <source>
        <dbReference type="EMBL" id="EFN51139.1"/>
    </source>
</evidence>
<evidence type="ECO:0000256" key="2">
    <source>
        <dbReference type="ARBA" id="ARBA00023242"/>
    </source>
</evidence>
<keyword evidence="2 3" id="KW-0539">Nucleus</keyword>
<dbReference type="GO" id="GO:0006355">
    <property type="term" value="P:regulation of DNA-templated transcription"/>
    <property type="evidence" value="ECO:0007669"/>
    <property type="project" value="InterPro"/>
</dbReference>
<keyword evidence="5" id="KW-1185">Reference proteome</keyword>
<dbReference type="AlphaFoldDB" id="E1ZSP2"/>
<name>E1ZSP2_CHLVA</name>
<dbReference type="InterPro" id="IPR003822">
    <property type="entry name" value="PAH"/>
</dbReference>
<dbReference type="RefSeq" id="XP_005843241.1">
    <property type="nucleotide sequence ID" value="XM_005843179.1"/>
</dbReference>
<dbReference type="GeneID" id="17350608"/>
<protein>
    <recommendedName>
        <fullName evidence="6">Histone deacetylase interacting domain-containing protein</fullName>
    </recommendedName>
</protein>
<dbReference type="Pfam" id="PF02671">
    <property type="entry name" value="PAH"/>
    <property type="match status" value="1"/>
</dbReference>
<evidence type="ECO:0000256" key="1">
    <source>
        <dbReference type="ARBA" id="ARBA00004123"/>
    </source>
</evidence>
<dbReference type="OrthoDB" id="10265969at2759"/>
<gene>
    <name evidence="4" type="ORF">CHLNCDRAFT_141347</name>
</gene>
<organism evidence="5">
    <name type="scientific">Chlorella variabilis</name>
    <name type="common">Green alga</name>
    <dbReference type="NCBI Taxonomy" id="554065"/>
    <lineage>
        <taxon>Eukaryota</taxon>
        <taxon>Viridiplantae</taxon>
        <taxon>Chlorophyta</taxon>
        <taxon>core chlorophytes</taxon>
        <taxon>Trebouxiophyceae</taxon>
        <taxon>Chlorellales</taxon>
        <taxon>Chlorellaceae</taxon>
        <taxon>Chlorella clade</taxon>
        <taxon>Chlorella</taxon>
    </lineage>
</organism>
<accession>E1ZSP2</accession>
<dbReference type="SUPFAM" id="SSF47762">
    <property type="entry name" value="PAH2 domain"/>
    <property type="match status" value="1"/>
</dbReference>
<evidence type="ECO:0008006" key="6">
    <source>
        <dbReference type="Google" id="ProtNLM"/>
    </source>
</evidence>
<dbReference type="Gene3D" id="1.20.1160.11">
    <property type="entry name" value="Paired amphipathic helix"/>
    <property type="match status" value="1"/>
</dbReference>
<dbReference type="PROSITE" id="PS51477">
    <property type="entry name" value="PAH"/>
    <property type="match status" value="1"/>
</dbReference>
<dbReference type="InParanoid" id="E1ZSP2"/>